<dbReference type="InterPro" id="IPR045255">
    <property type="entry name" value="RanBP1-like"/>
</dbReference>
<evidence type="ECO:0000256" key="6">
    <source>
        <dbReference type="PROSITE-ProRule" id="PRU00339"/>
    </source>
</evidence>
<dbReference type="PANTHER" id="PTHR23138">
    <property type="entry name" value="RAN BINDING PROTEIN"/>
    <property type="match status" value="1"/>
</dbReference>
<keyword evidence="2" id="KW-0479">Metal-binding</keyword>
<protein>
    <recommendedName>
        <fullName evidence="12">E3 SUMO-protein ligase RanBP2</fullName>
    </recommendedName>
</protein>
<feature type="domain" description="RanBD1" evidence="8">
    <location>
        <begin position="1162"/>
        <end position="1298"/>
    </location>
</feature>
<feature type="region of interest" description="Disordered" evidence="7">
    <location>
        <begin position="2239"/>
        <end position="2262"/>
    </location>
</feature>
<evidence type="ECO:0000256" key="1">
    <source>
        <dbReference type="ARBA" id="ARBA00022553"/>
    </source>
</evidence>
<feature type="compositionally biased region" description="Polar residues" evidence="7">
    <location>
        <begin position="1452"/>
        <end position="1466"/>
    </location>
</feature>
<feature type="region of interest" description="Disordered" evidence="7">
    <location>
        <begin position="1113"/>
        <end position="1143"/>
    </location>
</feature>
<sequence>MFRSKQDVDRHVRNILDRIKDDKEKTSRGYQIARLYYEIGDYETSKRYLTNFLNLRENVPQAHKLLGQIYEATNQKEKAIQSFRRSIELDSNQQDLVAKVGNLFISPRVNKVERGKDKDVDNNIKNIRQLIAEKKTQQAYHIIREVESEQLYPSSIKWYEYIVDALHNIRKAIENDEVELMIYHLLSLLRLGYLQLSAHEDDKFNQTIYLLNEVLWMAENIPEKRQEWKILLEEIQAQFFYFAGIFLLKRAFSKIIPWKEIVPLVSMCYLTSCSYTCIKQMVNWSHLIKKDNKIFTNLFDLSNYRLTQAGHMLQVIDKSTATKPVLHYMHQLTATPWRKLLFECLFPSRRSAVDRESFILSSKNISHRSLVIPNTSDIFRNDEVSCHVYPDRLAEIVWIVLQKFPNGDIQSDYKLNLFPKLKYSVPDLNIVSVESLCQLDIECFLYATVRCSAIKLHEDKSNTKPFLCPPSIDDSLCTMEQVEWWKFAFCFCVNSNITDFGKMRRTLQRGLEIVRAADNHGMSIHMLVHLAHCMEVKVKDTERTDYTISQISAIRDRAYHFWYNALLLVEQIESCGSLTGASYKHLFNDDHNKTLDSNVLLKLKEEIKLAVAKRLKEDGMYEMALDYFKSIPSPWASYYSSQIYRQLGEKESGSVDQRKSYLENSLNALHLTLDRLQGDKNHELNQYLFPFMNEVELLIKQTDTDIDLEEDTNNSRYHTPQGKVDNNPNNRVYHNTSTPSNPVSSSSRRLDMSTHVQVSNPNEHHLQPSPERLDSQIRQLSHSQESLLNVVLKRNEDLVKTNLELVAGLKECMETIRELKFEMYHRSAILGGLSSAATPRSFSTIASPYPAEVLANEMMSPGYFLDQSKPGAHLITAPQHIPREIPINHNYYEENFVPPIDHNSIHMPHRRLQPNVGFNESHISHPGPHDESSVLSKLPGPGFFSPVSTINSTAHYDASKKLPLPANNLQSPVPKSNIPDSLASINILFCGKVSYCNQENVILKMISIGNLTQIVIESVSHQSTAESYNVKDIFLQSSMSPKVVTCFYRSPGQQDKILNWNFDSCEKANEFKQSLTTAISHVRTVGVSSNTTSDMPSTTQTVSQSTGFSWNTFSPSASKEQEKKTVSNSPHAHQSPTVNQTSEISKTVEANNSLEDFEPNVHFKPVIDLPDLVALTTGEESEIKIYSDRAKLYRYDSQSSQWKERGVGVFKILKSQDTNKFRFLMRRDQVLKICANHLLTKEMKLSPMTNSDKAWCWVAEDFADEEMKPEQFALRLKNKEMADKFKEEFEKCQKELKTNEVVKSKDIEHPAKPGNKTEVVPLSDVFKAKTNTWECSGCLCRNENTVKFCPACATPKPGEKPASAPKVDLDSSKFSFGSGGGFSVQTQNTKESSFFSTTTKDTGGGFSFQPKIDTKVPAEGFSFQPKSDLKESVGGFSFQQTTDPKAPAGGFSFQQVSDSNSTTGGFSFQPKPETTTKDVSVDNKKIGGGFSVQAQPTKESPFIPTDTKNALKPASVPSIGNVAKPFTFGSTGGFSFTQKTDSKEPSGGFIFQQAADSKVTTSGFSFQPTTGSKETVSGTSQPFGNIFSPVSSTDGEKNKALETKTNPVPLSDLFKAKTDRWECNGCLCQNENTVKICPACSTPKPGEKATTSVPASKFQLDSSKFSFGSGGGFAVQTQPTKDSPFVQTESKDPAKSQTIKNVLGSETCDAAQKFKDVLKDLSTEKKKEEAVKGLEKAPTSVSKPQPAFGSTDQFVFGSANKFGAKPETPAQEACPTQSKEVPKTNIFQNPFCGSGFTFSLKPTEVKEPSVATSPAKNISKAAADSTEAVTNEDMYINKEGDDSHIVFEPIIPLPEKVEVKTMEEDEDVLFNNRAKLYRFVDGEWKEKGLGVMKILEHTQTGSRRIVMRRDQIHKVCCNHRITPDLVIKPMIKSEGKALVWFAVDFSDEEEKVEQLSARFKTAEIAASFQAIFEESKQNATANTSITKASPSKDVTKAAADSTEASTNEDMYINKEGDDSHIVFEPIIPLPEKVEVKTMEEDEDELFKNRAKLYRFVDGEWKEKGLGVMKILEHTQTGSRRIVMRRDQIHKVCCNHRITPDLVIKPMIKSEGKALVWFAVDFSDEEEKVEQLSARFKTAEIAANFQAIFEESKEKAATNTSITKDDDEDKCAENEEEDDNEEDDNEDDNEEDDDVIIEETIYATEEEVEQARKYMLPDHFYLYKLKKPCPGCIGCDEGDRSVTQKASPSKKQQPIFGSTQPSFSSIASGGENIFSQDGKEKTSTFTGFSFSSDKINAEPSFSSLASGGGENVFTQFNKDKPSFQSDAPTFSSLASGGENLFTSPFNKDQPAFASNAPTFSTLASASESSFGQASKGNKPFKWSGAGQKLFNTSSNQDDDDSVHHEAGDDIHFEPIIPLPDLVEVVTGEEDWQIIFTQRSKLYRYDKSTSQWKERGTGDMKIMKHQDKDLYRLLFRREQVFKVVCNHMISSAINMNPMETSDKAWCWVAEDFSEEEGKVENFAVKFKNIELAAKFKETFDGIIATLQDKEASREQDKSLDETVTTDDDDDNNDDDNDGDNDHEEQIDVLFDKRVTIFTKVDNNWVKQGTGNLQVILNEDVNGNAINFTTDDGNSVCNHIVCQEYYITMERARKSCIWSAVDFSTGQPTMCEFKAQFSSSVSAEEFFTVFRYSLKLAADSDLSKISTNVNGED</sequence>
<dbReference type="Pfam" id="PF13181">
    <property type="entry name" value="TPR_8"/>
    <property type="match status" value="1"/>
</dbReference>
<dbReference type="FunFam" id="2.30.29.30:FF:000018">
    <property type="entry name" value="E3 SUMO-protein ligase RanBP2"/>
    <property type="match status" value="4"/>
</dbReference>
<keyword evidence="4" id="KW-0862">Zinc</keyword>
<evidence type="ECO:0000259" key="9">
    <source>
        <dbReference type="PROSITE" id="PS50199"/>
    </source>
</evidence>
<feature type="compositionally biased region" description="Acidic residues" evidence="7">
    <location>
        <begin position="2561"/>
        <end position="2580"/>
    </location>
</feature>
<dbReference type="GO" id="GO:0008270">
    <property type="term" value="F:zinc ion binding"/>
    <property type="evidence" value="ECO:0007669"/>
    <property type="project" value="UniProtKB-KW"/>
</dbReference>
<feature type="compositionally biased region" description="Low complexity" evidence="7">
    <location>
        <begin position="735"/>
        <end position="747"/>
    </location>
</feature>
<evidence type="ECO:0000256" key="7">
    <source>
        <dbReference type="SAM" id="MobiDB-lite"/>
    </source>
</evidence>
<feature type="domain" description="RanBD1" evidence="8">
    <location>
        <begin position="1846"/>
        <end position="1981"/>
    </location>
</feature>
<dbReference type="InterPro" id="IPR001876">
    <property type="entry name" value="Znf_RanBP2"/>
</dbReference>
<proteinExistence type="predicted"/>
<feature type="compositionally biased region" description="Polar residues" evidence="7">
    <location>
        <begin position="1126"/>
        <end position="1143"/>
    </location>
</feature>
<dbReference type="GO" id="GO:0006913">
    <property type="term" value="P:nucleocytoplasmic transport"/>
    <property type="evidence" value="ECO:0007669"/>
    <property type="project" value="InterPro"/>
</dbReference>
<dbReference type="InterPro" id="IPR045256">
    <property type="entry name" value="RanBP1_RanBD"/>
</dbReference>
<dbReference type="PROSITE" id="PS50005">
    <property type="entry name" value="TPR"/>
    <property type="match status" value="1"/>
</dbReference>
<evidence type="ECO:0000259" key="8">
    <source>
        <dbReference type="PROSITE" id="PS50196"/>
    </source>
</evidence>
<feature type="region of interest" description="Disordered" evidence="7">
    <location>
        <begin position="2385"/>
        <end position="2404"/>
    </location>
</feature>
<keyword evidence="3 5" id="KW-0863">Zinc-finger</keyword>
<dbReference type="Gene3D" id="2.30.29.30">
    <property type="entry name" value="Pleckstrin-homology domain (PH domain)/Phosphotyrosine-binding domain (PTB)"/>
    <property type="match status" value="5"/>
</dbReference>
<feature type="compositionally biased region" description="Basic and acidic residues" evidence="7">
    <location>
        <begin position="1474"/>
        <end position="1485"/>
    </location>
</feature>
<feature type="domain" description="RanBP2-type" evidence="9">
    <location>
        <begin position="1329"/>
        <end position="1358"/>
    </location>
</feature>
<dbReference type="Pfam" id="PF00638">
    <property type="entry name" value="Ran_BP1"/>
    <property type="match status" value="4"/>
</dbReference>
<feature type="compositionally biased region" description="Polar residues" evidence="7">
    <location>
        <begin position="2242"/>
        <end position="2262"/>
    </location>
</feature>
<dbReference type="CDD" id="cd13179">
    <property type="entry name" value="RanBD_RanBP1"/>
    <property type="match status" value="2"/>
</dbReference>
<evidence type="ECO:0000313" key="11">
    <source>
        <dbReference type="Proteomes" id="UP001347796"/>
    </source>
</evidence>
<dbReference type="Proteomes" id="UP001347796">
    <property type="component" value="Unassembled WGS sequence"/>
</dbReference>
<dbReference type="PROSITE" id="PS50199">
    <property type="entry name" value="ZF_RANBP2_2"/>
    <property type="match status" value="2"/>
</dbReference>
<dbReference type="SMART" id="SM00028">
    <property type="entry name" value="TPR"/>
    <property type="match status" value="2"/>
</dbReference>
<feature type="compositionally biased region" description="Polar residues" evidence="7">
    <location>
        <begin position="714"/>
        <end position="734"/>
    </location>
</feature>
<reference evidence="10 11" key="1">
    <citation type="submission" date="2024-01" db="EMBL/GenBank/DDBJ databases">
        <title>The genome of the rayed Mediterranean limpet Patella caerulea (Linnaeus, 1758).</title>
        <authorList>
            <person name="Anh-Thu Weber A."/>
            <person name="Halstead-Nussloch G."/>
        </authorList>
    </citation>
    <scope>NUCLEOTIDE SEQUENCE [LARGE SCALE GENOMIC DNA]</scope>
    <source>
        <strain evidence="10">AATW-2023a</strain>
        <tissue evidence="10">Whole specimen</tissue>
    </source>
</reference>
<feature type="compositionally biased region" description="Polar residues" evidence="7">
    <location>
        <begin position="1979"/>
        <end position="1989"/>
    </location>
</feature>
<dbReference type="InterPro" id="IPR011993">
    <property type="entry name" value="PH-like_dom_sf"/>
</dbReference>
<dbReference type="Gene3D" id="4.10.1060.10">
    <property type="entry name" value="Zinc finger, RanBP2-type"/>
    <property type="match status" value="2"/>
</dbReference>
<dbReference type="SMART" id="SM00160">
    <property type="entry name" value="RanBD"/>
    <property type="match status" value="4"/>
</dbReference>
<evidence type="ECO:0000256" key="2">
    <source>
        <dbReference type="ARBA" id="ARBA00022723"/>
    </source>
</evidence>
<evidence type="ECO:0000256" key="3">
    <source>
        <dbReference type="ARBA" id="ARBA00022771"/>
    </source>
</evidence>
<feature type="region of interest" description="Disordered" evidence="7">
    <location>
        <begin position="1436"/>
        <end position="1509"/>
    </location>
</feature>
<keyword evidence="1" id="KW-0597">Phosphoprotein</keyword>
<evidence type="ECO:0000256" key="5">
    <source>
        <dbReference type="PROSITE-ProRule" id="PRU00322"/>
    </source>
</evidence>
<feature type="domain" description="RanBD1" evidence="8">
    <location>
        <begin position="2022"/>
        <end position="2157"/>
    </location>
</feature>
<dbReference type="PANTHER" id="PTHR23138:SF179">
    <property type="entry name" value="NUCLEAR PORE COMPLEX PROTEIN"/>
    <property type="match status" value="1"/>
</dbReference>
<feature type="region of interest" description="Disordered" evidence="7">
    <location>
        <begin position="2548"/>
        <end position="2581"/>
    </location>
</feature>
<organism evidence="10 11">
    <name type="scientific">Patella caerulea</name>
    <name type="common">Rayed Mediterranean limpet</name>
    <dbReference type="NCBI Taxonomy" id="87958"/>
    <lineage>
        <taxon>Eukaryota</taxon>
        <taxon>Metazoa</taxon>
        <taxon>Spiralia</taxon>
        <taxon>Lophotrochozoa</taxon>
        <taxon>Mollusca</taxon>
        <taxon>Gastropoda</taxon>
        <taxon>Patellogastropoda</taxon>
        <taxon>Patelloidea</taxon>
        <taxon>Patellidae</taxon>
        <taxon>Patella</taxon>
    </lineage>
</organism>
<dbReference type="SUPFAM" id="SSF48452">
    <property type="entry name" value="TPR-like"/>
    <property type="match status" value="1"/>
</dbReference>
<feature type="region of interest" description="Disordered" evidence="7">
    <location>
        <begin position="1676"/>
        <end position="1696"/>
    </location>
</feature>
<evidence type="ECO:0000256" key="4">
    <source>
        <dbReference type="ARBA" id="ARBA00022833"/>
    </source>
</evidence>
<dbReference type="SUPFAM" id="SSF50729">
    <property type="entry name" value="PH domain-like"/>
    <property type="match status" value="5"/>
</dbReference>
<dbReference type="EMBL" id="JAZGQO010000001">
    <property type="protein sequence ID" value="KAK6195510.1"/>
    <property type="molecule type" value="Genomic_DNA"/>
</dbReference>
<gene>
    <name evidence="10" type="ORF">SNE40_000924</name>
</gene>
<feature type="compositionally biased region" description="Basic and acidic residues" evidence="7">
    <location>
        <begin position="2548"/>
        <end position="2558"/>
    </location>
</feature>
<name>A0AAN8KCY6_PATCE</name>
<feature type="compositionally biased region" description="Polar residues" evidence="7">
    <location>
        <begin position="1676"/>
        <end position="1688"/>
    </location>
</feature>
<keyword evidence="11" id="KW-1185">Reference proteome</keyword>
<feature type="repeat" description="TPR" evidence="6">
    <location>
        <begin position="60"/>
        <end position="93"/>
    </location>
</feature>
<feature type="region of interest" description="Disordered" evidence="7">
    <location>
        <begin position="2155"/>
        <end position="2193"/>
    </location>
</feature>
<dbReference type="SMART" id="SM00547">
    <property type="entry name" value="ZnF_RBZ"/>
    <property type="match status" value="2"/>
</dbReference>
<feature type="region of interest" description="Disordered" evidence="7">
    <location>
        <begin position="1979"/>
        <end position="2002"/>
    </location>
</feature>
<feature type="compositionally biased region" description="Polar residues" evidence="7">
    <location>
        <begin position="1565"/>
        <end position="1593"/>
    </location>
</feature>
<comment type="caution">
    <text evidence="10">The sequence shown here is derived from an EMBL/GenBank/DDBJ whole genome shotgun (WGS) entry which is preliminary data.</text>
</comment>
<feature type="region of interest" description="Disordered" evidence="7">
    <location>
        <begin position="709"/>
        <end position="753"/>
    </location>
</feature>
<feature type="region of interest" description="Disordered" evidence="7">
    <location>
        <begin position="1565"/>
        <end position="1599"/>
    </location>
</feature>
<keyword evidence="6" id="KW-0802">TPR repeat</keyword>
<dbReference type="InterPro" id="IPR011990">
    <property type="entry name" value="TPR-like_helical_dom_sf"/>
</dbReference>
<feature type="domain" description="RanBP2-type" evidence="9">
    <location>
        <begin position="1617"/>
        <end position="1646"/>
    </location>
</feature>
<dbReference type="PROSITE" id="PS50196">
    <property type="entry name" value="RANBD1"/>
    <property type="match status" value="4"/>
</dbReference>
<feature type="compositionally biased region" description="Acidic residues" evidence="7">
    <location>
        <begin position="2164"/>
        <end position="2193"/>
    </location>
</feature>
<evidence type="ECO:0008006" key="12">
    <source>
        <dbReference type="Google" id="ProtNLM"/>
    </source>
</evidence>
<evidence type="ECO:0000313" key="10">
    <source>
        <dbReference type="EMBL" id="KAK6195510.1"/>
    </source>
</evidence>
<dbReference type="InterPro" id="IPR000156">
    <property type="entry name" value="Ran_bind_dom"/>
</dbReference>
<dbReference type="PROSITE" id="PS01358">
    <property type="entry name" value="ZF_RANBP2_1"/>
    <property type="match status" value="2"/>
</dbReference>
<feature type="domain" description="RanBD1" evidence="8">
    <location>
        <begin position="2410"/>
        <end position="2546"/>
    </location>
</feature>
<dbReference type="Gene3D" id="1.25.40.10">
    <property type="entry name" value="Tetratricopeptide repeat domain"/>
    <property type="match status" value="1"/>
</dbReference>
<accession>A0AAN8KCY6</accession>
<dbReference type="InterPro" id="IPR019734">
    <property type="entry name" value="TPR_rpt"/>
</dbReference>